<organism evidence="8 9">
    <name type="scientific">Deinandra increscens subsp. villosa</name>
    <dbReference type="NCBI Taxonomy" id="3103831"/>
    <lineage>
        <taxon>Eukaryota</taxon>
        <taxon>Viridiplantae</taxon>
        <taxon>Streptophyta</taxon>
        <taxon>Embryophyta</taxon>
        <taxon>Tracheophyta</taxon>
        <taxon>Spermatophyta</taxon>
        <taxon>Magnoliopsida</taxon>
        <taxon>eudicotyledons</taxon>
        <taxon>Gunneridae</taxon>
        <taxon>Pentapetalae</taxon>
        <taxon>asterids</taxon>
        <taxon>campanulids</taxon>
        <taxon>Asterales</taxon>
        <taxon>Asteraceae</taxon>
        <taxon>Asteroideae</taxon>
        <taxon>Heliantheae alliance</taxon>
        <taxon>Madieae</taxon>
        <taxon>Madiinae</taxon>
        <taxon>Deinandra</taxon>
    </lineage>
</organism>
<comment type="caution">
    <text evidence="8">The sequence shown here is derived from an EMBL/GenBank/DDBJ whole genome shotgun (WGS) entry which is preliminary data.</text>
</comment>
<keyword evidence="3 7" id="KW-1133">Transmembrane helix</keyword>
<comment type="subcellular location">
    <subcellularLocation>
        <location evidence="1">Membrane</location>
        <topology evidence="1">Single-pass membrane protein</topology>
    </subcellularLocation>
</comment>
<evidence type="ECO:0000256" key="4">
    <source>
        <dbReference type="ARBA" id="ARBA00023136"/>
    </source>
</evidence>
<feature type="transmembrane region" description="Helical" evidence="7">
    <location>
        <begin position="248"/>
        <end position="267"/>
    </location>
</feature>
<evidence type="ECO:0000256" key="6">
    <source>
        <dbReference type="SAM" id="MobiDB-lite"/>
    </source>
</evidence>
<dbReference type="GO" id="GO:0016020">
    <property type="term" value="C:membrane"/>
    <property type="evidence" value="ECO:0007669"/>
    <property type="project" value="UniProtKB-SubCell"/>
</dbReference>
<evidence type="ECO:0000256" key="7">
    <source>
        <dbReference type="SAM" id="Phobius"/>
    </source>
</evidence>
<gene>
    <name evidence="8" type="ORF">SSX86_009580</name>
</gene>
<name>A0AAP0DEB1_9ASTR</name>
<accession>A0AAP0DEB1</accession>
<evidence type="ECO:0000256" key="1">
    <source>
        <dbReference type="ARBA" id="ARBA00004167"/>
    </source>
</evidence>
<dbReference type="Pfam" id="PF05633">
    <property type="entry name" value="ROH1-like"/>
    <property type="match status" value="1"/>
</dbReference>
<evidence type="ECO:0008006" key="10">
    <source>
        <dbReference type="Google" id="ProtNLM"/>
    </source>
</evidence>
<proteinExistence type="inferred from homology"/>
<evidence type="ECO:0000256" key="3">
    <source>
        <dbReference type="ARBA" id="ARBA00022989"/>
    </source>
</evidence>
<evidence type="ECO:0000256" key="5">
    <source>
        <dbReference type="ARBA" id="ARBA00035114"/>
    </source>
</evidence>
<protein>
    <recommendedName>
        <fullName evidence="10">BYPASS-related protein</fullName>
    </recommendedName>
</protein>
<evidence type="ECO:0000313" key="9">
    <source>
        <dbReference type="Proteomes" id="UP001408789"/>
    </source>
</evidence>
<dbReference type="InterPro" id="IPR008511">
    <property type="entry name" value="ROH1-like"/>
</dbReference>
<keyword evidence="4 7" id="KW-0472">Membrane</keyword>
<dbReference type="EMBL" id="JBCNJP010000011">
    <property type="protein sequence ID" value="KAK9071012.1"/>
    <property type="molecule type" value="Genomic_DNA"/>
</dbReference>
<comment type="similarity">
    <text evidence="5">Belongs to the ROH1 family.</text>
</comment>
<evidence type="ECO:0000256" key="2">
    <source>
        <dbReference type="ARBA" id="ARBA00022692"/>
    </source>
</evidence>
<dbReference type="AlphaFoldDB" id="A0AAP0DEB1"/>
<sequence length="396" mass="44659">MPSTGGYAMPFGTFRRSIMGVRSDHIGQIHSMDVTGDSSSEFHCELGSFEHQVFRQFRALSAASGDELLSLDWVSKLLDAFAACQEDFKLILSKNEEIVSKPPLDRLVTEYFDRSIRALDICNALRDGIETIHVWHRQLEIVSGAFGSTSRNVMVEGRFRRARKALTDLAIIMLDDSKESTSIFSQRNRSFGRPNKGKDGQHKAGHSRSLSWSVPSSWSASKQLQLMASGLIPPKSHEISSTNGLANVVYTMGFVLMFVLWALVAAIPCQDRNLQVNFSVPRQFSWGTPLNLLHIRIMDESKKRDRKNSVGLLKEIYLMEKSIHLVTDLVDSVNQFPLTEEQKTDVQTCVQELSQVCNLFKNGLDPLERQLREVFRKIMSCRTEGLELLGRSQSQS</sequence>
<dbReference type="Proteomes" id="UP001408789">
    <property type="component" value="Unassembled WGS sequence"/>
</dbReference>
<keyword evidence="9" id="KW-1185">Reference proteome</keyword>
<feature type="region of interest" description="Disordered" evidence="6">
    <location>
        <begin position="184"/>
        <end position="213"/>
    </location>
</feature>
<dbReference type="PANTHER" id="PTHR31509">
    <property type="entry name" value="BPS1-LIKE PROTEIN"/>
    <property type="match status" value="1"/>
</dbReference>
<keyword evidence="2 7" id="KW-0812">Transmembrane</keyword>
<reference evidence="8 9" key="1">
    <citation type="submission" date="2024-04" db="EMBL/GenBank/DDBJ databases">
        <title>The reference genome of an endangered Asteraceae, Deinandra increscens subsp. villosa, native to the Central Coast of California.</title>
        <authorList>
            <person name="Guilliams M."/>
            <person name="Hasenstab-Lehman K."/>
            <person name="Meyer R."/>
            <person name="Mcevoy S."/>
        </authorList>
    </citation>
    <scope>NUCLEOTIDE SEQUENCE [LARGE SCALE GENOMIC DNA]</scope>
    <source>
        <tissue evidence="8">Leaf</tissue>
    </source>
</reference>
<evidence type="ECO:0000313" key="8">
    <source>
        <dbReference type="EMBL" id="KAK9071012.1"/>
    </source>
</evidence>